<dbReference type="AlphaFoldDB" id="A0AAE1BC94"/>
<name>A0AAE1BC94_9GAST</name>
<evidence type="ECO:0000313" key="3">
    <source>
        <dbReference type="Proteomes" id="UP001283361"/>
    </source>
</evidence>
<gene>
    <name evidence="2" type="ORF">RRG08_007000</name>
</gene>
<feature type="compositionally biased region" description="Basic and acidic residues" evidence="1">
    <location>
        <begin position="1"/>
        <end position="21"/>
    </location>
</feature>
<evidence type="ECO:0000256" key="1">
    <source>
        <dbReference type="SAM" id="MobiDB-lite"/>
    </source>
</evidence>
<protein>
    <submittedName>
        <fullName evidence="2">Uncharacterized protein</fullName>
    </submittedName>
</protein>
<evidence type="ECO:0000313" key="2">
    <source>
        <dbReference type="EMBL" id="KAK3802871.1"/>
    </source>
</evidence>
<keyword evidence="3" id="KW-1185">Reference proteome</keyword>
<sequence length="141" mass="16516">MIEKNRSLRQLETRKREEKYGDRKKRQKREEAGNREEIRHPCQSFRDSRSDDGIDTEEFRMGKEKHVEKMDYVSTKPRMEKDTKSLNQVKRSPVPRRACTSPGSLHLAGKDDNRAKLTTRGGNPDLMRILMLRQGTFRAGI</sequence>
<proteinExistence type="predicted"/>
<dbReference type="Proteomes" id="UP001283361">
    <property type="component" value="Unassembled WGS sequence"/>
</dbReference>
<feature type="compositionally biased region" description="Basic and acidic residues" evidence="1">
    <location>
        <begin position="28"/>
        <end position="54"/>
    </location>
</feature>
<feature type="region of interest" description="Disordered" evidence="1">
    <location>
        <begin position="77"/>
        <end position="120"/>
    </location>
</feature>
<accession>A0AAE1BC94</accession>
<dbReference type="EMBL" id="JAWDGP010000206">
    <property type="protein sequence ID" value="KAK3802871.1"/>
    <property type="molecule type" value="Genomic_DNA"/>
</dbReference>
<feature type="region of interest" description="Disordered" evidence="1">
    <location>
        <begin position="1"/>
        <end position="54"/>
    </location>
</feature>
<organism evidence="2 3">
    <name type="scientific">Elysia crispata</name>
    <name type="common">lettuce slug</name>
    <dbReference type="NCBI Taxonomy" id="231223"/>
    <lineage>
        <taxon>Eukaryota</taxon>
        <taxon>Metazoa</taxon>
        <taxon>Spiralia</taxon>
        <taxon>Lophotrochozoa</taxon>
        <taxon>Mollusca</taxon>
        <taxon>Gastropoda</taxon>
        <taxon>Heterobranchia</taxon>
        <taxon>Euthyneura</taxon>
        <taxon>Panpulmonata</taxon>
        <taxon>Sacoglossa</taxon>
        <taxon>Placobranchoidea</taxon>
        <taxon>Plakobranchidae</taxon>
        <taxon>Elysia</taxon>
    </lineage>
</organism>
<comment type="caution">
    <text evidence="2">The sequence shown here is derived from an EMBL/GenBank/DDBJ whole genome shotgun (WGS) entry which is preliminary data.</text>
</comment>
<reference evidence="2" key="1">
    <citation type="journal article" date="2023" name="G3 (Bethesda)">
        <title>A reference genome for the long-term kleptoplast-retaining sea slug Elysia crispata morphotype clarki.</title>
        <authorList>
            <person name="Eastman K.E."/>
            <person name="Pendleton A.L."/>
            <person name="Shaikh M.A."/>
            <person name="Suttiyut T."/>
            <person name="Ogas R."/>
            <person name="Tomko P."/>
            <person name="Gavelis G."/>
            <person name="Widhalm J.R."/>
            <person name="Wisecaver J.H."/>
        </authorList>
    </citation>
    <scope>NUCLEOTIDE SEQUENCE</scope>
    <source>
        <strain evidence="2">ECLA1</strain>
    </source>
</reference>